<evidence type="ECO:0000256" key="4">
    <source>
        <dbReference type="ARBA" id="ARBA00022827"/>
    </source>
</evidence>
<dbReference type="RefSeq" id="WP_198477246.1">
    <property type="nucleotide sequence ID" value="NZ_JADGMQ010000010.1"/>
</dbReference>
<dbReference type="PANTHER" id="PTHR43706:SF47">
    <property type="entry name" value="EXTERNAL NADH-UBIQUINONE OXIDOREDUCTASE 1, MITOCHONDRIAL-RELATED"/>
    <property type="match status" value="1"/>
</dbReference>
<evidence type="ECO:0000313" key="10">
    <source>
        <dbReference type="EMBL" id="MBI1621766.1"/>
    </source>
</evidence>
<reference evidence="10 11" key="1">
    <citation type="submission" date="2020-10" db="EMBL/GenBank/DDBJ databases">
        <title>Aquamicrobium zhengzhouensis sp. nov., a exopolysaccharide producing bacterium isolated from farmland soil.</title>
        <authorList>
            <person name="Wang X."/>
        </authorList>
    </citation>
    <scope>NUCLEOTIDE SEQUENCE [LARGE SCALE GENOMIC DNA]</scope>
    <source>
        <strain evidence="11">cd-1</strain>
    </source>
</reference>
<comment type="similarity">
    <text evidence="1">Belongs to the NADH dehydrogenase family.</text>
</comment>
<dbReference type="PANTHER" id="PTHR43706">
    <property type="entry name" value="NADH DEHYDROGENASE"/>
    <property type="match status" value="1"/>
</dbReference>
<dbReference type="Pfam" id="PF07992">
    <property type="entry name" value="Pyr_redox_2"/>
    <property type="match status" value="1"/>
</dbReference>
<evidence type="ECO:0000313" key="11">
    <source>
        <dbReference type="Proteomes" id="UP000601789"/>
    </source>
</evidence>
<dbReference type="PRINTS" id="PR00411">
    <property type="entry name" value="PNDRDTASEI"/>
</dbReference>
<keyword evidence="11" id="KW-1185">Reference proteome</keyword>
<protein>
    <recommendedName>
        <fullName evidence="2">NADH:ubiquinone reductase (non-electrogenic)</fullName>
        <ecNumber evidence="2">1.6.5.9</ecNumber>
    </recommendedName>
</protein>
<accession>A0ABS0SEW6</accession>
<evidence type="ECO:0000256" key="2">
    <source>
        <dbReference type="ARBA" id="ARBA00012637"/>
    </source>
</evidence>
<dbReference type="Gene3D" id="3.50.50.100">
    <property type="match status" value="1"/>
</dbReference>
<feature type="domain" description="FAD/NAD(P)-binding" evidence="9">
    <location>
        <begin position="16"/>
        <end position="332"/>
    </location>
</feature>
<evidence type="ECO:0000256" key="7">
    <source>
        <dbReference type="ARBA" id="ARBA00047599"/>
    </source>
</evidence>
<keyword evidence="8" id="KW-0812">Transmembrane</keyword>
<dbReference type="SUPFAM" id="SSF51905">
    <property type="entry name" value="FAD/NAD(P)-binding domain"/>
    <property type="match status" value="1"/>
</dbReference>
<organism evidence="10 11">
    <name type="scientific">Aquamicrobium zhengzhouense</name>
    <dbReference type="NCBI Taxonomy" id="2781738"/>
    <lineage>
        <taxon>Bacteria</taxon>
        <taxon>Pseudomonadati</taxon>
        <taxon>Pseudomonadota</taxon>
        <taxon>Alphaproteobacteria</taxon>
        <taxon>Hyphomicrobiales</taxon>
        <taxon>Phyllobacteriaceae</taxon>
        <taxon>Aquamicrobium</taxon>
    </lineage>
</organism>
<evidence type="ECO:0000259" key="9">
    <source>
        <dbReference type="Pfam" id="PF07992"/>
    </source>
</evidence>
<feature type="transmembrane region" description="Helical" evidence="8">
    <location>
        <begin position="377"/>
        <end position="397"/>
    </location>
</feature>
<evidence type="ECO:0000256" key="8">
    <source>
        <dbReference type="SAM" id="Phobius"/>
    </source>
</evidence>
<evidence type="ECO:0000256" key="3">
    <source>
        <dbReference type="ARBA" id="ARBA00022630"/>
    </source>
</evidence>
<keyword evidence="8" id="KW-0472">Membrane</keyword>
<keyword evidence="3" id="KW-0285">Flavoprotein</keyword>
<keyword evidence="8" id="KW-1133">Transmembrane helix</keyword>
<gene>
    <name evidence="10" type="ORF">IOD40_13980</name>
</gene>
<dbReference type="InterPro" id="IPR045024">
    <property type="entry name" value="NDH-2"/>
</dbReference>
<keyword evidence="5" id="KW-0560">Oxidoreductase</keyword>
<name>A0ABS0SEW6_9HYPH</name>
<dbReference type="PRINTS" id="PR00368">
    <property type="entry name" value="FADPNR"/>
</dbReference>
<dbReference type="EC" id="1.6.5.9" evidence="2"/>
<comment type="caution">
    <text evidence="10">The sequence shown here is derived from an EMBL/GenBank/DDBJ whole genome shotgun (WGS) entry which is preliminary data.</text>
</comment>
<comment type="catalytic activity">
    <reaction evidence="7">
        <text>a quinone + NADH + H(+) = a quinol + NAD(+)</text>
        <dbReference type="Rhea" id="RHEA:46160"/>
        <dbReference type="ChEBI" id="CHEBI:15378"/>
        <dbReference type="ChEBI" id="CHEBI:24646"/>
        <dbReference type="ChEBI" id="CHEBI:57540"/>
        <dbReference type="ChEBI" id="CHEBI:57945"/>
        <dbReference type="ChEBI" id="CHEBI:132124"/>
        <dbReference type="EC" id="1.6.5.9"/>
    </reaction>
</comment>
<dbReference type="InterPro" id="IPR023753">
    <property type="entry name" value="FAD/NAD-binding_dom"/>
</dbReference>
<dbReference type="EMBL" id="JADGMQ010000010">
    <property type="protein sequence ID" value="MBI1621766.1"/>
    <property type="molecule type" value="Genomic_DNA"/>
</dbReference>
<evidence type="ECO:0000256" key="6">
    <source>
        <dbReference type="ARBA" id="ARBA00023027"/>
    </source>
</evidence>
<sequence length="452" mass="49652">MNEGVAHPVREDAEAVVIVGAGFGGLETAKYLGEAGVPVILIDRNNHHLFQPLLYQVATAALSAPDIAEPIRKVLRRYPSLRVVYGEVIGVDKDARRVELTDGRSISYSHLVIAAGSVPFYFGNDSWAQFAPGLKTIEDARLIRSRLLLAFERAEQEEDPQERRRLMTFVIIGGGPTGVELAGSIAELSRHTLVRDFRNISPQEARIILAEGGPRLLGGFRESLSEYARLRLLRLGVEVRTNASVKHISDDHVVLNDEVLPTGLSLWAAGVGSSPLGKALGVPLDRHGRVIVRPDLSVGGYNDLYVIGDLAHLVDEEGKPLPGLAQVAKQQGAHLGKHLPASIKNGTRVPDFKYNSRGNTAIVGRHAAVFEGERVHFSGWVAWMLWALVHVYLLVGFQNRMSVSLSWLWRYLTYDRGARMIYPIPADLRNATQSETPVVMARERSSHGQDGS</sequence>
<evidence type="ECO:0000256" key="5">
    <source>
        <dbReference type="ARBA" id="ARBA00023002"/>
    </source>
</evidence>
<proteinExistence type="inferred from homology"/>
<keyword evidence="4" id="KW-0274">FAD</keyword>
<keyword evidence="6" id="KW-0520">NAD</keyword>
<dbReference type="InterPro" id="IPR036188">
    <property type="entry name" value="FAD/NAD-bd_sf"/>
</dbReference>
<dbReference type="Proteomes" id="UP000601789">
    <property type="component" value="Unassembled WGS sequence"/>
</dbReference>
<evidence type="ECO:0000256" key="1">
    <source>
        <dbReference type="ARBA" id="ARBA00005272"/>
    </source>
</evidence>